<dbReference type="PANTHER" id="PTHR32344:SF1">
    <property type="entry name" value="U1-TYPE DOMAIN-CONTAINING PROTEIN"/>
    <property type="match status" value="1"/>
</dbReference>
<name>A0AAJ6QM53_9ACAR</name>
<keyword evidence="2" id="KW-1185">Reference proteome</keyword>
<protein>
    <submittedName>
        <fullName evidence="3">CGG triplet repeat-binding protein 1-like</fullName>
    </submittedName>
</protein>
<dbReference type="KEGG" id="goe:100900659"/>
<dbReference type="AlphaFoldDB" id="A0AAJ6QM53"/>
<feature type="region of interest" description="Disordered" evidence="1">
    <location>
        <begin position="52"/>
        <end position="72"/>
    </location>
</feature>
<proteinExistence type="predicted"/>
<accession>A0AAJ6QM53</accession>
<evidence type="ECO:0000313" key="3">
    <source>
        <dbReference type="RefSeq" id="XP_003737506.1"/>
    </source>
</evidence>
<evidence type="ECO:0000256" key="1">
    <source>
        <dbReference type="SAM" id="MobiDB-lite"/>
    </source>
</evidence>
<dbReference type="RefSeq" id="XP_003737506.1">
    <property type="nucleotide sequence ID" value="XM_003737458.1"/>
</dbReference>
<dbReference type="GeneID" id="100900659"/>
<organism evidence="2 3">
    <name type="scientific">Galendromus occidentalis</name>
    <name type="common">western predatory mite</name>
    <dbReference type="NCBI Taxonomy" id="34638"/>
    <lineage>
        <taxon>Eukaryota</taxon>
        <taxon>Metazoa</taxon>
        <taxon>Ecdysozoa</taxon>
        <taxon>Arthropoda</taxon>
        <taxon>Chelicerata</taxon>
        <taxon>Arachnida</taxon>
        <taxon>Acari</taxon>
        <taxon>Parasitiformes</taxon>
        <taxon>Mesostigmata</taxon>
        <taxon>Gamasina</taxon>
        <taxon>Phytoseioidea</taxon>
        <taxon>Phytoseiidae</taxon>
        <taxon>Typhlodrominae</taxon>
        <taxon>Galendromus</taxon>
    </lineage>
</organism>
<dbReference type="GO" id="GO:0005634">
    <property type="term" value="C:nucleus"/>
    <property type="evidence" value="ECO:0007669"/>
    <property type="project" value="InterPro"/>
</dbReference>
<dbReference type="PANTHER" id="PTHR32344">
    <property type="entry name" value="U1-TYPE DOMAIN-CONTAINING PROTEIN"/>
    <property type="match status" value="1"/>
</dbReference>
<sequence length="194" mass="22023">MNKCKKLAKNVTPSSRAKQFEREMFHVVGELMFCSACNVPVDHLRMNSCEKHQTTSLHQQKKESRQSPGDKRKKLQAAVVDLLGNQTKEKLQRKIEMIDLVSVLCSSNIPLHVLDRAPLRTYLEANLSGMGAIPSSRNLRRNYLPKLFELHVKDLKELLEQSESVALVCDETTDVEDRYVINLLVVPCVVSPKP</sequence>
<feature type="compositionally biased region" description="Basic and acidic residues" evidence="1">
    <location>
        <begin position="60"/>
        <end position="70"/>
    </location>
</feature>
<dbReference type="Proteomes" id="UP000694867">
    <property type="component" value="Unplaced"/>
</dbReference>
<dbReference type="GO" id="GO:0006357">
    <property type="term" value="P:regulation of transcription by RNA polymerase II"/>
    <property type="evidence" value="ECO:0007669"/>
    <property type="project" value="InterPro"/>
</dbReference>
<gene>
    <name evidence="3" type="primary">LOC100900659</name>
</gene>
<reference evidence="3" key="1">
    <citation type="submission" date="2025-08" db="UniProtKB">
        <authorList>
            <consortium name="RefSeq"/>
        </authorList>
    </citation>
    <scope>IDENTIFICATION</scope>
</reference>
<dbReference type="InterPro" id="IPR033375">
    <property type="entry name" value="Cggbp1"/>
</dbReference>
<evidence type="ECO:0000313" key="2">
    <source>
        <dbReference type="Proteomes" id="UP000694867"/>
    </source>
</evidence>
<dbReference type="GO" id="GO:0003690">
    <property type="term" value="F:double-stranded DNA binding"/>
    <property type="evidence" value="ECO:0007669"/>
    <property type="project" value="InterPro"/>
</dbReference>